<dbReference type="EC" id="2.7.13.3" evidence="2"/>
<dbReference type="Gene3D" id="1.10.287.130">
    <property type="match status" value="1"/>
</dbReference>
<evidence type="ECO:0000313" key="14">
    <source>
        <dbReference type="Proteomes" id="UP000092024"/>
    </source>
</evidence>
<dbReference type="InterPro" id="IPR003594">
    <property type="entry name" value="HATPase_dom"/>
</dbReference>
<evidence type="ECO:0000256" key="4">
    <source>
        <dbReference type="ARBA" id="ARBA00022679"/>
    </source>
</evidence>
<evidence type="ECO:0000256" key="3">
    <source>
        <dbReference type="ARBA" id="ARBA00022553"/>
    </source>
</evidence>
<dbReference type="RefSeq" id="WP_068687106.1">
    <property type="nucleotide sequence ID" value="NZ_LYPA01000080.1"/>
</dbReference>
<dbReference type="SMART" id="SM00388">
    <property type="entry name" value="HisKA"/>
    <property type="match status" value="1"/>
</dbReference>
<keyword evidence="4" id="KW-0808">Transferase</keyword>
<comment type="caution">
    <text evidence="13">The sequence shown here is derived from an EMBL/GenBank/DDBJ whole genome shotgun (WGS) entry which is preliminary data.</text>
</comment>
<dbReference type="AlphaFoldDB" id="A0A1A5Y9I7"/>
<feature type="domain" description="Histidine kinase" evidence="11">
    <location>
        <begin position="443"/>
        <end position="661"/>
    </location>
</feature>
<dbReference type="SUPFAM" id="SSF52172">
    <property type="entry name" value="CheY-like"/>
    <property type="match status" value="1"/>
</dbReference>
<evidence type="ECO:0000259" key="12">
    <source>
        <dbReference type="PROSITE" id="PS50110"/>
    </source>
</evidence>
<dbReference type="GO" id="GO:0016020">
    <property type="term" value="C:membrane"/>
    <property type="evidence" value="ECO:0007669"/>
    <property type="project" value="InterPro"/>
</dbReference>
<keyword evidence="8" id="KW-0902">Two-component regulatory system</keyword>
<feature type="transmembrane region" description="Helical" evidence="10">
    <location>
        <begin position="213"/>
        <end position="231"/>
    </location>
</feature>
<dbReference type="Pfam" id="PF02518">
    <property type="entry name" value="HATPase_c"/>
    <property type="match status" value="2"/>
</dbReference>
<proteinExistence type="predicted"/>
<evidence type="ECO:0000256" key="9">
    <source>
        <dbReference type="PROSITE-ProRule" id="PRU00169"/>
    </source>
</evidence>
<evidence type="ECO:0000256" key="8">
    <source>
        <dbReference type="ARBA" id="ARBA00023012"/>
    </source>
</evidence>
<keyword evidence="5" id="KW-0547">Nucleotide-binding</keyword>
<dbReference type="Pfam" id="PF00512">
    <property type="entry name" value="HisKA"/>
    <property type="match status" value="1"/>
</dbReference>
<dbReference type="InterPro" id="IPR003661">
    <property type="entry name" value="HisK_dim/P_dom"/>
</dbReference>
<evidence type="ECO:0000256" key="2">
    <source>
        <dbReference type="ARBA" id="ARBA00012438"/>
    </source>
</evidence>
<dbReference type="Gene3D" id="3.40.50.2300">
    <property type="match status" value="1"/>
</dbReference>
<dbReference type="InterPro" id="IPR010559">
    <property type="entry name" value="Sig_transdc_His_kin_internal"/>
</dbReference>
<dbReference type="InterPro" id="IPR001789">
    <property type="entry name" value="Sig_transdc_resp-reg_receiver"/>
</dbReference>
<keyword evidence="3 9" id="KW-0597">Phosphoprotein</keyword>
<evidence type="ECO:0000256" key="6">
    <source>
        <dbReference type="ARBA" id="ARBA00022777"/>
    </source>
</evidence>
<dbReference type="InterPro" id="IPR004358">
    <property type="entry name" value="Sig_transdc_His_kin-like_C"/>
</dbReference>
<evidence type="ECO:0000256" key="7">
    <source>
        <dbReference type="ARBA" id="ARBA00022840"/>
    </source>
</evidence>
<name>A0A1A5Y9I7_9BACL</name>
<gene>
    <name evidence="13" type="ORF">A7K91_01045</name>
</gene>
<feature type="domain" description="Response regulatory" evidence="12">
    <location>
        <begin position="741"/>
        <end position="858"/>
    </location>
</feature>
<dbReference type="InterPro" id="IPR005467">
    <property type="entry name" value="His_kinase_dom"/>
</dbReference>
<evidence type="ECO:0000313" key="13">
    <source>
        <dbReference type="EMBL" id="OBR62247.1"/>
    </source>
</evidence>
<dbReference type="SUPFAM" id="SSF55874">
    <property type="entry name" value="ATPase domain of HSP90 chaperone/DNA topoisomerase II/histidine kinase"/>
    <property type="match status" value="2"/>
</dbReference>
<dbReference type="Proteomes" id="UP000092024">
    <property type="component" value="Unassembled WGS sequence"/>
</dbReference>
<dbReference type="Pfam" id="PF00072">
    <property type="entry name" value="Response_reg"/>
    <property type="match status" value="1"/>
</dbReference>
<dbReference type="PANTHER" id="PTHR43047:SF64">
    <property type="entry name" value="HISTIDINE KINASE CONTAINING CHEY-HOMOLOGOUS RECEIVER DOMAIN AND PAS DOMAIN-RELATED"/>
    <property type="match status" value="1"/>
</dbReference>
<dbReference type="SMART" id="SM00387">
    <property type="entry name" value="HATPase_c"/>
    <property type="match status" value="2"/>
</dbReference>
<dbReference type="EMBL" id="LYPA01000080">
    <property type="protein sequence ID" value="OBR62247.1"/>
    <property type="molecule type" value="Genomic_DNA"/>
</dbReference>
<dbReference type="Gene3D" id="2.60.120.260">
    <property type="entry name" value="Galactose-binding domain-like"/>
    <property type="match status" value="1"/>
</dbReference>
<evidence type="ECO:0000259" key="11">
    <source>
        <dbReference type="PROSITE" id="PS50109"/>
    </source>
</evidence>
<feature type="transmembrane region" description="Helical" evidence="10">
    <location>
        <begin position="270"/>
        <end position="292"/>
    </location>
</feature>
<organism evidence="13 14">
    <name type="scientific">Paenibacillus oryzae</name>
    <dbReference type="NCBI Taxonomy" id="1844972"/>
    <lineage>
        <taxon>Bacteria</taxon>
        <taxon>Bacillati</taxon>
        <taxon>Bacillota</taxon>
        <taxon>Bacilli</taxon>
        <taxon>Bacillales</taxon>
        <taxon>Paenibacillaceae</taxon>
        <taxon>Paenibacillus</taxon>
    </lineage>
</organism>
<feature type="transmembrane region" description="Helical" evidence="10">
    <location>
        <begin position="336"/>
        <end position="355"/>
    </location>
</feature>
<feature type="transmembrane region" description="Helical" evidence="10">
    <location>
        <begin position="367"/>
        <end position="388"/>
    </location>
</feature>
<sequence>MNINKHGKRILFLLAALMVLLAGLAFFIQDFGKAQSPPARDGSLDLSNWDFRKDGLVKLNGEWDFYPGVLVKPASLDALSGKQTIQVPGRWSETANGGVMGDQGAGTYRLRIGVNEHTSTFGLKTKNIRSAARIFVNGIEVGNSGSPALSASEGHVTNVVPLVAFFNDEDNQLDLVIQVANPDYYNGGIIQPILLGSQNEINTYTFRVNTLEILGIASLLLSGIYYFGIFLNRRKDRFILYISLFCLTYAGITSMDNEKIFNRLFDSLPFMWILKVKGSIICLSIIVTALLLKEMGKVFMPAAALRGIAVTMGLVAVTLVFTPTPMIAALEQLTGPLYLLAYAAMAFLVLRALRLKQYGRMNRRQTMLLLCGILLIICSYISAFLYFFSIVQTYIVPLWVLVVMLLGMGATFAKQFSKAYDDLENASRELIKADKLKDEFLIHTSHEFKTPLHGIMNMAQSALERQGGSKRDQSETLAYIVSIASRLSSLVNDIMDVESMRNGQLRLNPVTFDINGTVHAVLHMLKDMRKGDGITLVNRISPGRFFVYADENRFRQIIVNLVGNGLKYTEKGSVEVQAQTDGNHVIITVSDTGIGMDENLKASLFQGATQAGEVNFTGTHSSGLGLAISRMLANSMNGELRLRYSEPRAGSCFELVLPCSAEAGSSQGGSRHTSLQDNAAIPDNLASASLLEGGTYKGRPPYEAYRDDDAAYASLPKTDADLAVSGQEASSWGGTAVKRHKILIVDDEPSNIRVLKEVFRNEPYELLVAYNGYQALEWIQASRDLSIVLLDVMMPGLSGYEVCQKIREQYEWFQLPVLLLTVRNTPEDIAAGLEAGANDFVVKPFDGKELRARVHTLQKMKEAVEQAIRMESVFLQSQIKPHFLYNALNIIISLCYSNPERAGELLEELSYYLRGSFNIDPHQSMVSLQKELTLVDSYLALEKARFEKRLAVEFDIAEEALDLQIPALIIQPLVENAIIHGLMKRLSGGTVAIKAELENGGLLLTVADNGLGIPPEKLESLLDHRQQTDSIGLKNVHKRLTNVYGQGLVIDSSPGEGTRITMRIPV</sequence>
<keyword evidence="14" id="KW-1185">Reference proteome</keyword>
<accession>A0A1A5Y9I7</accession>
<evidence type="ECO:0000256" key="10">
    <source>
        <dbReference type="SAM" id="Phobius"/>
    </source>
</evidence>
<dbReference type="SUPFAM" id="SSF49785">
    <property type="entry name" value="Galactose-binding domain-like"/>
    <property type="match status" value="1"/>
</dbReference>
<dbReference type="OrthoDB" id="9809348at2"/>
<protein>
    <recommendedName>
        <fullName evidence="2">histidine kinase</fullName>
        <ecNumber evidence="2">2.7.13.3</ecNumber>
    </recommendedName>
</protein>
<evidence type="ECO:0000256" key="1">
    <source>
        <dbReference type="ARBA" id="ARBA00000085"/>
    </source>
</evidence>
<evidence type="ECO:0000256" key="5">
    <source>
        <dbReference type="ARBA" id="ARBA00022741"/>
    </source>
</evidence>
<keyword evidence="7" id="KW-0067">ATP-binding</keyword>
<comment type="catalytic activity">
    <reaction evidence="1">
        <text>ATP + protein L-histidine = ADP + protein N-phospho-L-histidine.</text>
        <dbReference type="EC" id="2.7.13.3"/>
    </reaction>
</comment>
<feature type="transmembrane region" description="Helical" evidence="10">
    <location>
        <begin position="238"/>
        <end position="255"/>
    </location>
</feature>
<dbReference type="GO" id="GO:0005524">
    <property type="term" value="F:ATP binding"/>
    <property type="evidence" value="ECO:0007669"/>
    <property type="project" value="UniProtKB-KW"/>
</dbReference>
<dbReference type="PROSITE" id="PS50109">
    <property type="entry name" value="HIS_KIN"/>
    <property type="match status" value="2"/>
</dbReference>
<dbReference type="PRINTS" id="PR00344">
    <property type="entry name" value="BCTRLSENSOR"/>
</dbReference>
<reference evidence="13 14" key="1">
    <citation type="submission" date="2016-05" db="EMBL/GenBank/DDBJ databases">
        <title>Paenibacillus oryzae. sp. nov., isolated from the rice root.</title>
        <authorList>
            <person name="Zhang J."/>
            <person name="Zhang X."/>
        </authorList>
    </citation>
    <scope>NUCLEOTIDE SEQUENCE [LARGE SCALE GENOMIC DNA]</scope>
    <source>
        <strain evidence="13 14">1DrF-4</strain>
    </source>
</reference>
<dbReference type="SMART" id="SM00448">
    <property type="entry name" value="REC"/>
    <property type="match status" value="1"/>
</dbReference>
<keyword evidence="6" id="KW-0418">Kinase</keyword>
<dbReference type="SUPFAM" id="SSF47384">
    <property type="entry name" value="Homodimeric domain of signal transducing histidine kinase"/>
    <property type="match status" value="1"/>
</dbReference>
<dbReference type="InterPro" id="IPR036890">
    <property type="entry name" value="HATPase_C_sf"/>
</dbReference>
<keyword evidence="10" id="KW-0812">Transmembrane</keyword>
<keyword evidence="10" id="KW-0472">Membrane</keyword>
<dbReference type="CDD" id="cd00082">
    <property type="entry name" value="HisKA"/>
    <property type="match status" value="1"/>
</dbReference>
<dbReference type="InterPro" id="IPR036097">
    <property type="entry name" value="HisK_dim/P_sf"/>
</dbReference>
<feature type="modified residue" description="4-aspartylphosphate" evidence="9">
    <location>
        <position position="791"/>
    </location>
</feature>
<dbReference type="PANTHER" id="PTHR43047">
    <property type="entry name" value="TWO-COMPONENT HISTIDINE PROTEIN KINASE"/>
    <property type="match status" value="1"/>
</dbReference>
<dbReference type="Pfam" id="PF06580">
    <property type="entry name" value="His_kinase"/>
    <property type="match status" value="1"/>
</dbReference>
<dbReference type="InterPro" id="IPR008979">
    <property type="entry name" value="Galactose-bd-like_sf"/>
</dbReference>
<feature type="domain" description="Histidine kinase" evidence="11">
    <location>
        <begin position="900"/>
        <end position="1066"/>
    </location>
</feature>
<keyword evidence="10" id="KW-1133">Transmembrane helix</keyword>
<dbReference type="Gene3D" id="3.30.565.10">
    <property type="entry name" value="Histidine kinase-like ATPase, C-terminal domain"/>
    <property type="match status" value="2"/>
</dbReference>
<dbReference type="InterPro" id="IPR011006">
    <property type="entry name" value="CheY-like_superfamily"/>
</dbReference>
<dbReference type="STRING" id="1844972.A7K91_01045"/>
<dbReference type="PROSITE" id="PS50110">
    <property type="entry name" value="RESPONSE_REGULATORY"/>
    <property type="match status" value="1"/>
</dbReference>
<feature type="transmembrane region" description="Helical" evidence="10">
    <location>
        <begin position="304"/>
        <end position="330"/>
    </location>
</feature>
<dbReference type="GO" id="GO:0000155">
    <property type="term" value="F:phosphorelay sensor kinase activity"/>
    <property type="evidence" value="ECO:0007669"/>
    <property type="project" value="InterPro"/>
</dbReference>